<dbReference type="Proteomes" id="UP000030758">
    <property type="component" value="Unassembled WGS sequence"/>
</dbReference>
<gene>
    <name evidence="3" type="ORF">M514_06292</name>
    <name evidence="2" type="ORF">M514_22899</name>
</gene>
<reference evidence="3" key="1">
    <citation type="journal article" date="2014" name="Nat. Genet.">
        <title>Genome and transcriptome of the porcine whipworm Trichuris suis.</title>
        <authorList>
            <person name="Jex A.R."/>
            <person name="Nejsum P."/>
            <person name="Schwarz E.M."/>
            <person name="Hu L."/>
            <person name="Young N.D."/>
            <person name="Hall R.S."/>
            <person name="Korhonen P.K."/>
            <person name="Liao S."/>
            <person name="Thamsborg S."/>
            <person name="Xia J."/>
            <person name="Xu P."/>
            <person name="Wang S."/>
            <person name="Scheerlinck J.P."/>
            <person name="Hofmann A."/>
            <person name="Sternberg P.W."/>
            <person name="Wang J."/>
            <person name="Gasser R.B."/>
        </authorList>
    </citation>
    <scope>NUCLEOTIDE SEQUENCE [LARGE SCALE GENOMIC DNA]</scope>
    <source>
        <strain evidence="3">DCEP-RM93F</strain>
    </source>
</reference>
<dbReference type="EMBL" id="KL367547">
    <property type="protein sequence ID" value="KFD64956.1"/>
    <property type="molecule type" value="Genomic_DNA"/>
</dbReference>
<evidence type="ECO:0008006" key="4">
    <source>
        <dbReference type="Google" id="ProtNLM"/>
    </source>
</evidence>
<dbReference type="AlphaFoldDB" id="A0A085N661"/>
<name>A0A085N661_9BILA</name>
<organism evidence="3">
    <name type="scientific">Trichuris suis</name>
    <name type="common">pig whipworm</name>
    <dbReference type="NCBI Taxonomy" id="68888"/>
    <lineage>
        <taxon>Eukaryota</taxon>
        <taxon>Metazoa</taxon>
        <taxon>Ecdysozoa</taxon>
        <taxon>Nematoda</taxon>
        <taxon>Enoplea</taxon>
        <taxon>Dorylaimia</taxon>
        <taxon>Trichinellida</taxon>
        <taxon>Trichuridae</taxon>
        <taxon>Trichuris</taxon>
    </lineage>
</organism>
<evidence type="ECO:0000313" key="2">
    <source>
        <dbReference type="EMBL" id="KFD64956.1"/>
    </source>
</evidence>
<feature type="chain" id="PRO_5007379551" description="Kazal-like domain-containing protein" evidence="1">
    <location>
        <begin position="21"/>
        <end position="68"/>
    </location>
</feature>
<sequence length="68" mass="7673">MKSVALLLLFAILFQQGVEIKAKAMLACMKEDCKESFDNASPCLKNNQESGCKQKFASYMQCMNKCNR</sequence>
<accession>A0A085N661</accession>
<proteinExistence type="predicted"/>
<evidence type="ECO:0000313" key="3">
    <source>
        <dbReference type="EMBL" id="KFD64957.1"/>
    </source>
</evidence>
<evidence type="ECO:0000256" key="1">
    <source>
        <dbReference type="SAM" id="SignalP"/>
    </source>
</evidence>
<feature type="signal peptide" evidence="1">
    <location>
        <begin position="1"/>
        <end position="20"/>
    </location>
</feature>
<keyword evidence="1" id="KW-0732">Signal</keyword>
<protein>
    <recommendedName>
        <fullName evidence="4">Kazal-like domain-containing protein</fullName>
    </recommendedName>
</protein>
<dbReference type="EMBL" id="KL367547">
    <property type="protein sequence ID" value="KFD64957.1"/>
    <property type="molecule type" value="Genomic_DNA"/>
</dbReference>